<sequence length="332" mass="37192">MNDNDALKLVFDVSNSNTLQNSLQILIHISNSDSLHLSPYFTHKPIFVFQASQKPVLAGKQHQRAIWELCSDRGWPVVAELVRTVSSPSFGEDWIKLLLSRICFEESHLPLLFSKLRFKDIHEGEESESKDDQFSSEQAFLLRTLSEILNERIGDVTVSKDVVLFVYGIFKKSTGVLEHAVRGKSGLPSGITAVDVLGYSLIILRDICAHDSVGCNAENATDVVNVLLSYGLIELLLIVLGDLEPLAIIRKGTKQSENQDGASCSLKPCPYKGFKRDIVALIGNCVHRRKHAQDKLRNRNGVLLLLQQCVTDEDNPFRREWGIWRAKLVDVS</sequence>
<keyword evidence="5" id="KW-1185">Reference proteome</keyword>
<proteinExistence type="predicted"/>
<protein>
    <recommendedName>
        <fullName evidence="3">Ataxin-10 domain-containing protein</fullName>
    </recommendedName>
</protein>
<keyword evidence="2" id="KW-0131">Cell cycle</keyword>
<organism evidence="4 5">
    <name type="scientific">Vicia faba</name>
    <name type="common">Broad bean</name>
    <name type="synonym">Faba vulgaris</name>
    <dbReference type="NCBI Taxonomy" id="3906"/>
    <lineage>
        <taxon>Eukaryota</taxon>
        <taxon>Viridiplantae</taxon>
        <taxon>Streptophyta</taxon>
        <taxon>Embryophyta</taxon>
        <taxon>Tracheophyta</taxon>
        <taxon>Spermatophyta</taxon>
        <taxon>Magnoliopsida</taxon>
        <taxon>eudicotyledons</taxon>
        <taxon>Gunneridae</taxon>
        <taxon>Pentapetalae</taxon>
        <taxon>rosids</taxon>
        <taxon>fabids</taxon>
        <taxon>Fabales</taxon>
        <taxon>Fabaceae</taxon>
        <taxon>Papilionoideae</taxon>
        <taxon>50 kb inversion clade</taxon>
        <taxon>NPAAA clade</taxon>
        <taxon>Hologalegina</taxon>
        <taxon>IRL clade</taxon>
        <taxon>Fabeae</taxon>
        <taxon>Vicia</taxon>
    </lineage>
</organism>
<dbReference type="Proteomes" id="UP001157006">
    <property type="component" value="Unassembled WGS sequence"/>
</dbReference>
<keyword evidence="1" id="KW-0132">Cell division</keyword>
<reference evidence="4 5" key="1">
    <citation type="submission" date="2023-01" db="EMBL/GenBank/DDBJ databases">
        <authorList>
            <person name="Kreplak J."/>
        </authorList>
    </citation>
    <scope>NUCLEOTIDE SEQUENCE [LARGE SCALE GENOMIC DNA]</scope>
</reference>
<dbReference type="PANTHER" id="PTHR13255:SF0">
    <property type="entry name" value="ATAXIN-10"/>
    <property type="match status" value="1"/>
</dbReference>
<dbReference type="InterPro" id="IPR019156">
    <property type="entry name" value="Ataxin-10_domain"/>
</dbReference>
<comment type="caution">
    <text evidence="4">The sequence shown here is derived from an EMBL/GenBank/DDBJ whole genome shotgun (WGS) entry which is preliminary data.</text>
</comment>
<gene>
    <name evidence="4" type="ORF">VFH_U101760</name>
</gene>
<accession>A0AAV0YG25</accession>
<dbReference type="EMBL" id="CATIWC010002662">
    <property type="protein sequence ID" value="CAI8584960.1"/>
    <property type="molecule type" value="Genomic_DNA"/>
</dbReference>
<dbReference type="InterPro" id="IPR051374">
    <property type="entry name" value="Ataxin-10/CTR86_families"/>
</dbReference>
<dbReference type="PANTHER" id="PTHR13255">
    <property type="entry name" value="ATAXIN-10"/>
    <property type="match status" value="1"/>
</dbReference>
<evidence type="ECO:0000259" key="3">
    <source>
        <dbReference type="Pfam" id="PF09759"/>
    </source>
</evidence>
<evidence type="ECO:0000313" key="4">
    <source>
        <dbReference type="EMBL" id="CAI8584960.1"/>
    </source>
</evidence>
<evidence type="ECO:0000313" key="5">
    <source>
        <dbReference type="Proteomes" id="UP001157006"/>
    </source>
</evidence>
<evidence type="ECO:0000256" key="1">
    <source>
        <dbReference type="ARBA" id="ARBA00022618"/>
    </source>
</evidence>
<evidence type="ECO:0000256" key="2">
    <source>
        <dbReference type="ARBA" id="ARBA00023306"/>
    </source>
</evidence>
<dbReference type="AlphaFoldDB" id="A0AAV0YG25"/>
<dbReference type="GO" id="GO:0005829">
    <property type="term" value="C:cytosol"/>
    <property type="evidence" value="ECO:0007669"/>
    <property type="project" value="TreeGrafter"/>
</dbReference>
<name>A0AAV0YG25_VICFA</name>
<dbReference type="GO" id="GO:0051301">
    <property type="term" value="P:cell division"/>
    <property type="evidence" value="ECO:0007669"/>
    <property type="project" value="UniProtKB-KW"/>
</dbReference>
<feature type="domain" description="Ataxin-10" evidence="3">
    <location>
        <begin position="274"/>
        <end position="325"/>
    </location>
</feature>
<dbReference type="Pfam" id="PF09759">
    <property type="entry name" value="Atx10homo_assoc"/>
    <property type="match status" value="1"/>
</dbReference>